<accession>A0A914YS83</accession>
<name>A0A914YS83_9BILA</name>
<evidence type="ECO:0000313" key="1">
    <source>
        <dbReference type="Proteomes" id="UP000887577"/>
    </source>
</evidence>
<dbReference type="Proteomes" id="UP000887577">
    <property type="component" value="Unplaced"/>
</dbReference>
<proteinExistence type="predicted"/>
<sequence>MDNRERQLAGLGEVAHVVDGVVLHGHGNNIEPFAGHGIEVLNVVRHLRHASGAVRGPEFHQDDLALQIGKGDIRGAGLGAAGHGPDAQTHGNGNSKGNDDYFFHWTGMTSTEEAGAGSVAGAAVPELLLG</sequence>
<dbReference type="WBParaSite" id="PSU_v2.g20256.t1">
    <property type="protein sequence ID" value="PSU_v2.g20256.t1"/>
    <property type="gene ID" value="PSU_v2.g20256"/>
</dbReference>
<protein>
    <submittedName>
        <fullName evidence="2">Uncharacterized protein</fullName>
    </submittedName>
</protein>
<evidence type="ECO:0000313" key="2">
    <source>
        <dbReference type="WBParaSite" id="PSU_v2.g20256.t1"/>
    </source>
</evidence>
<keyword evidence="1" id="KW-1185">Reference proteome</keyword>
<dbReference type="AlphaFoldDB" id="A0A914YS83"/>
<reference evidence="2" key="1">
    <citation type="submission" date="2022-11" db="UniProtKB">
        <authorList>
            <consortium name="WormBaseParasite"/>
        </authorList>
    </citation>
    <scope>IDENTIFICATION</scope>
</reference>
<organism evidence="1 2">
    <name type="scientific">Panagrolaimus superbus</name>
    <dbReference type="NCBI Taxonomy" id="310955"/>
    <lineage>
        <taxon>Eukaryota</taxon>
        <taxon>Metazoa</taxon>
        <taxon>Ecdysozoa</taxon>
        <taxon>Nematoda</taxon>
        <taxon>Chromadorea</taxon>
        <taxon>Rhabditida</taxon>
        <taxon>Tylenchina</taxon>
        <taxon>Panagrolaimomorpha</taxon>
        <taxon>Panagrolaimoidea</taxon>
        <taxon>Panagrolaimidae</taxon>
        <taxon>Panagrolaimus</taxon>
    </lineage>
</organism>